<dbReference type="InterPro" id="IPR010998">
    <property type="entry name" value="Integrase_recombinase_N"/>
</dbReference>
<dbReference type="InterPro" id="IPR002104">
    <property type="entry name" value="Integrase_catalytic"/>
</dbReference>
<comment type="caution">
    <text evidence="8">The sequence shown here is derived from an EMBL/GenBank/DDBJ whole genome shotgun (WGS) entry which is preliminary data.</text>
</comment>
<feature type="domain" description="Tyr recombinase" evidence="6">
    <location>
        <begin position="110"/>
        <end position="300"/>
    </location>
</feature>
<sequence length="307" mass="36038">MILKLAIKAFHEDNEFKNLSAYTIKNYKLLLSSFESYCINVHGITEVKDISRDIIKQFLWYCKSDLGNNHTTLNNKIRVLKVFFNYLVAEDKYEFDKNLFKNIKFAKVEDRVDTFTDKHLKQILRYFDRQSRNKPYHAYRNKMIVITMLSAGIRAGETVNLRWADVDFDNSMISVYGKKRKVASIPIAAKLRKELAEFYVYTRSFFDGQPGPYVFCASDKKQLTPDAIGSLFKRLKKLFNFDDVRLSAHTFRHSFASRALKNGMDSITLQRILRHESLQMTQRYVNMWGTALKEPNEKFNPLNDIDI</sequence>
<evidence type="ECO:0000256" key="5">
    <source>
        <dbReference type="PROSITE-ProRule" id="PRU01248"/>
    </source>
</evidence>
<dbReference type="InterPro" id="IPR011010">
    <property type="entry name" value="DNA_brk_join_enz"/>
</dbReference>
<dbReference type="InterPro" id="IPR050090">
    <property type="entry name" value="Tyrosine_recombinase_XerCD"/>
</dbReference>
<dbReference type="Proteomes" id="UP000264541">
    <property type="component" value="Unassembled WGS sequence"/>
</dbReference>
<dbReference type="PROSITE" id="PS51900">
    <property type="entry name" value="CB"/>
    <property type="match status" value="1"/>
</dbReference>
<evidence type="ECO:0000256" key="4">
    <source>
        <dbReference type="ARBA" id="ARBA00023172"/>
    </source>
</evidence>
<dbReference type="AlphaFoldDB" id="A0A372LSJ6"/>
<evidence type="ECO:0000313" key="9">
    <source>
        <dbReference type="Proteomes" id="UP000264541"/>
    </source>
</evidence>
<evidence type="ECO:0000259" key="7">
    <source>
        <dbReference type="PROSITE" id="PS51900"/>
    </source>
</evidence>
<dbReference type="PANTHER" id="PTHR30349">
    <property type="entry name" value="PHAGE INTEGRASE-RELATED"/>
    <property type="match status" value="1"/>
</dbReference>
<accession>A0A372LSJ6</accession>
<evidence type="ECO:0000259" key="6">
    <source>
        <dbReference type="PROSITE" id="PS51898"/>
    </source>
</evidence>
<dbReference type="PANTHER" id="PTHR30349:SF41">
    <property type="entry name" value="INTEGRASE_RECOMBINASE PROTEIN MJ0367-RELATED"/>
    <property type="match status" value="1"/>
</dbReference>
<dbReference type="Pfam" id="PF02899">
    <property type="entry name" value="Phage_int_SAM_1"/>
    <property type="match status" value="1"/>
</dbReference>
<dbReference type="PROSITE" id="PS51898">
    <property type="entry name" value="TYR_RECOMBINASE"/>
    <property type="match status" value="1"/>
</dbReference>
<dbReference type="SUPFAM" id="SSF56349">
    <property type="entry name" value="DNA breaking-rejoining enzymes"/>
    <property type="match status" value="1"/>
</dbReference>
<dbReference type="OrthoDB" id="107900at2"/>
<reference evidence="8 9" key="1">
    <citation type="submission" date="2018-08" db="EMBL/GenBank/DDBJ databases">
        <title>Bacillus chawlae sp. nov., Bacillus glennii sp. nov., and Bacillus saganii sp. nov. Isolated from the Vehicle Assembly Building at Kennedy Space Center where the Viking Spacecraft were Assembled.</title>
        <authorList>
            <person name="Seuylemezian A."/>
            <person name="Vaishampayan P."/>
        </authorList>
    </citation>
    <scope>NUCLEOTIDE SEQUENCE [LARGE SCALE GENOMIC DNA]</scope>
    <source>
        <strain evidence="8 9">V47-23a</strain>
    </source>
</reference>
<dbReference type="InterPro" id="IPR004107">
    <property type="entry name" value="Integrase_SAM-like_N"/>
</dbReference>
<dbReference type="InterPro" id="IPR044068">
    <property type="entry name" value="CB"/>
</dbReference>
<keyword evidence="2" id="KW-0229">DNA integration</keyword>
<feature type="domain" description="Core-binding (CB)" evidence="7">
    <location>
        <begin position="1"/>
        <end position="88"/>
    </location>
</feature>
<dbReference type="GO" id="GO:0006310">
    <property type="term" value="P:DNA recombination"/>
    <property type="evidence" value="ECO:0007669"/>
    <property type="project" value="UniProtKB-KW"/>
</dbReference>
<proteinExistence type="inferred from homology"/>
<dbReference type="Pfam" id="PF00589">
    <property type="entry name" value="Phage_integrase"/>
    <property type="match status" value="1"/>
</dbReference>
<dbReference type="InterPro" id="IPR013762">
    <property type="entry name" value="Integrase-like_cat_sf"/>
</dbReference>
<keyword evidence="3 5" id="KW-0238">DNA-binding</keyword>
<protein>
    <submittedName>
        <fullName evidence="8">Integrase</fullName>
    </submittedName>
</protein>
<dbReference type="Gene3D" id="1.10.150.130">
    <property type="match status" value="1"/>
</dbReference>
<dbReference type="Gene3D" id="1.10.443.10">
    <property type="entry name" value="Intergrase catalytic core"/>
    <property type="match status" value="1"/>
</dbReference>
<keyword evidence="4" id="KW-0233">DNA recombination</keyword>
<dbReference type="GO" id="GO:0003677">
    <property type="term" value="F:DNA binding"/>
    <property type="evidence" value="ECO:0007669"/>
    <property type="project" value="UniProtKB-UniRule"/>
</dbReference>
<evidence type="ECO:0000256" key="3">
    <source>
        <dbReference type="ARBA" id="ARBA00023125"/>
    </source>
</evidence>
<dbReference type="EMBL" id="QVTE01000008">
    <property type="protein sequence ID" value="RFU71016.1"/>
    <property type="molecule type" value="Genomic_DNA"/>
</dbReference>
<dbReference type="CDD" id="cd00397">
    <property type="entry name" value="DNA_BRE_C"/>
    <property type="match status" value="1"/>
</dbReference>
<evidence type="ECO:0000256" key="1">
    <source>
        <dbReference type="ARBA" id="ARBA00008857"/>
    </source>
</evidence>
<dbReference type="RefSeq" id="WP_117325243.1">
    <property type="nucleotide sequence ID" value="NZ_QVTE01000008.1"/>
</dbReference>
<gene>
    <name evidence="8" type="ORF">D0469_03490</name>
</gene>
<evidence type="ECO:0000313" key="8">
    <source>
        <dbReference type="EMBL" id="RFU71016.1"/>
    </source>
</evidence>
<comment type="similarity">
    <text evidence="1">Belongs to the 'phage' integrase family.</text>
</comment>
<keyword evidence="9" id="KW-1185">Reference proteome</keyword>
<evidence type="ECO:0000256" key="2">
    <source>
        <dbReference type="ARBA" id="ARBA00022908"/>
    </source>
</evidence>
<organism evidence="8 9">
    <name type="scientific">Peribacillus saganii</name>
    <dbReference type="NCBI Taxonomy" id="2303992"/>
    <lineage>
        <taxon>Bacteria</taxon>
        <taxon>Bacillati</taxon>
        <taxon>Bacillota</taxon>
        <taxon>Bacilli</taxon>
        <taxon>Bacillales</taxon>
        <taxon>Bacillaceae</taxon>
        <taxon>Peribacillus</taxon>
    </lineage>
</organism>
<dbReference type="GO" id="GO:0015074">
    <property type="term" value="P:DNA integration"/>
    <property type="evidence" value="ECO:0007669"/>
    <property type="project" value="UniProtKB-KW"/>
</dbReference>
<name>A0A372LSJ6_9BACI</name>